<dbReference type="GO" id="GO:0016787">
    <property type="term" value="F:hydrolase activity"/>
    <property type="evidence" value="ECO:0007669"/>
    <property type="project" value="UniProtKB-KW"/>
</dbReference>
<dbReference type="EMBL" id="JBEGCJ010000002">
    <property type="protein sequence ID" value="MEQ6916764.1"/>
    <property type="molecule type" value="Genomic_DNA"/>
</dbReference>
<gene>
    <name evidence="1" type="ORF">ABE960_04395</name>
</gene>
<keyword evidence="2" id="KW-1185">Reference proteome</keyword>
<dbReference type="Proteomes" id="UP001442468">
    <property type="component" value="Unassembled WGS sequence"/>
</dbReference>
<dbReference type="RefSeq" id="WP_349761024.1">
    <property type="nucleotide sequence ID" value="NZ_JBEGCJ010000002.1"/>
</dbReference>
<dbReference type="InterPro" id="IPR010297">
    <property type="entry name" value="DUF900_hydrolase"/>
</dbReference>
<proteinExistence type="predicted"/>
<accession>A0ABV1NG77</accession>
<evidence type="ECO:0000313" key="2">
    <source>
        <dbReference type="Proteomes" id="UP001442468"/>
    </source>
</evidence>
<comment type="caution">
    <text evidence="1">The sequence shown here is derived from an EMBL/GenBank/DDBJ whole genome shotgun (WGS) entry which is preliminary data.</text>
</comment>
<sequence length="324" mass="36921">MLFITNRFPTQSIRTRVDRPFNFDLKNNAASNSVYYCEEVGEGHYEEVGSKAFLRRLKEANARQVLIYIHGFANLPEDVLAATREFQALCDAADPGEVLVVPLIWPCDNDLGIVKDYWDDQESADLSAFSFARVLQRFLDWREGDQFESDPTPCLKRINVLAHSMGNRVLRETLRLWRKYYLPGGVPLLFRNTFLIAADIVNESLEEGHSGEPITHASRNVTVYFASDDLALRASKASNLRNRIASRRLGHSGPEDMSKVARNVFAVDCDDVNTRYDFPKGHSYFRSGDVYGEPGVVFLHLFASLRSGRVFPEDETRRMTILRE</sequence>
<protein>
    <submittedName>
        <fullName evidence="1">Alpha/beta hydrolase</fullName>
    </submittedName>
</protein>
<reference evidence="1 2" key="1">
    <citation type="submission" date="2024-05" db="EMBL/GenBank/DDBJ databases">
        <title>Halomonas sp. SSM6 16S ribosomal RNA gene Genome sequencing and assembly.</title>
        <authorList>
            <person name="Yook S."/>
        </authorList>
    </citation>
    <scope>NUCLEOTIDE SEQUENCE [LARGE SCALE GENOMIC DNA]</scope>
    <source>
        <strain evidence="1 2">SSM6</strain>
    </source>
</reference>
<dbReference type="Pfam" id="PF05990">
    <property type="entry name" value="DUF900"/>
    <property type="match status" value="1"/>
</dbReference>
<keyword evidence="1" id="KW-0378">Hydrolase</keyword>
<name>A0ABV1NG77_9GAMM</name>
<organism evidence="1 2">
    <name type="scientific">Halomonas aquatica</name>
    <dbReference type="NCBI Taxonomy" id="3151123"/>
    <lineage>
        <taxon>Bacteria</taxon>
        <taxon>Pseudomonadati</taxon>
        <taxon>Pseudomonadota</taxon>
        <taxon>Gammaproteobacteria</taxon>
        <taxon>Oceanospirillales</taxon>
        <taxon>Halomonadaceae</taxon>
        <taxon>Halomonas</taxon>
    </lineage>
</organism>
<evidence type="ECO:0000313" key="1">
    <source>
        <dbReference type="EMBL" id="MEQ6916764.1"/>
    </source>
</evidence>